<dbReference type="SMART" id="SM00563">
    <property type="entry name" value="PlsC"/>
    <property type="match status" value="1"/>
</dbReference>
<evidence type="ECO:0000256" key="3">
    <source>
        <dbReference type="ARBA" id="ARBA00023315"/>
    </source>
</evidence>
<dbReference type="eggNOG" id="COG0204">
    <property type="taxonomic scope" value="Bacteria"/>
</dbReference>
<name>A0A095ST18_9FLAO</name>
<comment type="pathway">
    <text evidence="1">Lipid metabolism.</text>
</comment>
<dbReference type="OrthoDB" id="9796839at2"/>
<organism evidence="5 6">
    <name type="scientific">Flavobacterium aquatile LMG 4008 = ATCC 11947</name>
    <dbReference type="NCBI Taxonomy" id="1453498"/>
    <lineage>
        <taxon>Bacteria</taxon>
        <taxon>Pseudomonadati</taxon>
        <taxon>Bacteroidota</taxon>
        <taxon>Flavobacteriia</taxon>
        <taxon>Flavobacteriales</taxon>
        <taxon>Flavobacteriaceae</taxon>
        <taxon>Flavobacterium</taxon>
    </lineage>
</organism>
<evidence type="ECO:0000259" key="4">
    <source>
        <dbReference type="SMART" id="SM00563"/>
    </source>
</evidence>
<dbReference type="EMBL" id="JRHH01000004">
    <property type="protein sequence ID" value="KGD67717.1"/>
    <property type="molecule type" value="Genomic_DNA"/>
</dbReference>
<reference evidence="5 6" key="1">
    <citation type="submission" date="2014-09" db="EMBL/GenBank/DDBJ databases">
        <title>Whole Genome Shotgun of Flavobacterium aquatile LMG 4008.</title>
        <authorList>
            <person name="Gale A.N."/>
            <person name="Pipes S.E."/>
            <person name="Newman J.D."/>
        </authorList>
    </citation>
    <scope>NUCLEOTIDE SEQUENCE [LARGE SCALE GENOMIC DNA]</scope>
    <source>
        <strain evidence="5 6">LMG 4008</strain>
    </source>
</reference>
<keyword evidence="6" id="KW-1185">Reference proteome</keyword>
<evidence type="ECO:0000313" key="6">
    <source>
        <dbReference type="Proteomes" id="UP000029554"/>
    </source>
</evidence>
<gene>
    <name evidence="5" type="ORF">LG45_11390</name>
</gene>
<protein>
    <submittedName>
        <fullName evidence="5">Acyltransferase</fullName>
    </submittedName>
</protein>
<dbReference type="PANTHER" id="PTHR10434">
    <property type="entry name" value="1-ACYL-SN-GLYCEROL-3-PHOSPHATE ACYLTRANSFERASE"/>
    <property type="match status" value="1"/>
</dbReference>
<evidence type="ECO:0000313" key="5">
    <source>
        <dbReference type="EMBL" id="KGD67717.1"/>
    </source>
</evidence>
<dbReference type="Pfam" id="PF01553">
    <property type="entry name" value="Acyltransferase"/>
    <property type="match status" value="1"/>
</dbReference>
<dbReference type="STRING" id="1453498.LG45_11390"/>
<proteinExistence type="predicted"/>
<dbReference type="AlphaFoldDB" id="A0A095ST18"/>
<dbReference type="PANTHER" id="PTHR10434:SF9">
    <property type="entry name" value="PHOSPHOLIPID_GLYCEROL ACYLTRANSFERASE DOMAIN-CONTAINING PROTEIN"/>
    <property type="match status" value="1"/>
</dbReference>
<dbReference type="Proteomes" id="UP000029554">
    <property type="component" value="Unassembled WGS sequence"/>
</dbReference>
<evidence type="ECO:0000256" key="2">
    <source>
        <dbReference type="ARBA" id="ARBA00022679"/>
    </source>
</evidence>
<dbReference type="RefSeq" id="WP_035127167.1">
    <property type="nucleotide sequence ID" value="NZ_JRHH01000004.1"/>
</dbReference>
<keyword evidence="2 5" id="KW-0808">Transferase</keyword>
<sequence length="184" mass="21544">MKKSLYKFIFFRLMGWKIIGASNLNVNKCVFMVLPHTSWHDFYLGLFTRGITGIPMHFIGKKELFNFPFGWYFKWMGGKPLDRTGNLNKVDAIAKTFDNYDELRLAIAPEGTRKYVSELKSGFYYIALKANVPIIPVAFDFGKKEVRIEAPHYPTGNYENDLKHYLQFFKDVKAKYPEKQFNIN</sequence>
<comment type="caution">
    <text evidence="5">The sequence shown here is derived from an EMBL/GenBank/DDBJ whole genome shotgun (WGS) entry which is preliminary data.</text>
</comment>
<dbReference type="GO" id="GO:0006654">
    <property type="term" value="P:phosphatidic acid biosynthetic process"/>
    <property type="evidence" value="ECO:0007669"/>
    <property type="project" value="TreeGrafter"/>
</dbReference>
<keyword evidence="3 5" id="KW-0012">Acyltransferase</keyword>
<accession>A0A095ST18</accession>
<evidence type="ECO:0000256" key="1">
    <source>
        <dbReference type="ARBA" id="ARBA00005189"/>
    </source>
</evidence>
<feature type="domain" description="Phospholipid/glycerol acyltransferase" evidence="4">
    <location>
        <begin position="30"/>
        <end position="142"/>
    </location>
</feature>
<dbReference type="SUPFAM" id="SSF69593">
    <property type="entry name" value="Glycerol-3-phosphate (1)-acyltransferase"/>
    <property type="match status" value="1"/>
</dbReference>
<dbReference type="GO" id="GO:0003841">
    <property type="term" value="F:1-acylglycerol-3-phosphate O-acyltransferase activity"/>
    <property type="evidence" value="ECO:0007669"/>
    <property type="project" value="TreeGrafter"/>
</dbReference>
<dbReference type="InterPro" id="IPR002123">
    <property type="entry name" value="Plipid/glycerol_acylTrfase"/>
</dbReference>